<evidence type="ECO:0000259" key="14">
    <source>
        <dbReference type="PROSITE" id="PS01033"/>
    </source>
</evidence>
<evidence type="ECO:0000256" key="12">
    <source>
        <dbReference type="ARBA" id="ARBA00048118"/>
    </source>
</evidence>
<feature type="domain" description="Globin" evidence="14">
    <location>
        <begin position="5"/>
        <end position="231"/>
    </location>
</feature>
<keyword evidence="4" id="KW-0963">Cytoplasm</keyword>
<reference evidence="16" key="1">
    <citation type="submission" date="2025-08" db="UniProtKB">
        <authorList>
            <consortium name="RefSeq"/>
        </authorList>
    </citation>
    <scope>IDENTIFICATION</scope>
    <source>
        <tissue evidence="16">Blood</tissue>
    </source>
</reference>
<evidence type="ECO:0000256" key="13">
    <source>
        <dbReference type="RuleBase" id="RU000356"/>
    </source>
</evidence>
<dbReference type="InterPro" id="IPR009050">
    <property type="entry name" value="Globin-like_sf"/>
</dbReference>
<evidence type="ECO:0000313" key="16">
    <source>
        <dbReference type="RefSeq" id="XP_067151704.1"/>
    </source>
</evidence>
<evidence type="ECO:0000256" key="7">
    <source>
        <dbReference type="ARBA" id="ARBA00023002"/>
    </source>
</evidence>
<dbReference type="Proteomes" id="UP001652627">
    <property type="component" value="Chromosome 4"/>
</dbReference>
<organism evidence="15 16">
    <name type="scientific">Apteryx mantelli</name>
    <name type="common">North Island brown kiwi</name>
    <dbReference type="NCBI Taxonomy" id="2696672"/>
    <lineage>
        <taxon>Eukaryota</taxon>
        <taxon>Metazoa</taxon>
        <taxon>Chordata</taxon>
        <taxon>Craniata</taxon>
        <taxon>Vertebrata</taxon>
        <taxon>Euteleostomi</taxon>
        <taxon>Archelosauria</taxon>
        <taxon>Archosauria</taxon>
        <taxon>Dinosauria</taxon>
        <taxon>Saurischia</taxon>
        <taxon>Theropoda</taxon>
        <taxon>Coelurosauria</taxon>
        <taxon>Aves</taxon>
        <taxon>Palaeognathae</taxon>
        <taxon>Apterygiformes</taxon>
        <taxon>Apterygidae</taxon>
        <taxon>Apteryx</taxon>
    </lineage>
</organism>
<gene>
    <name evidence="16" type="primary">NGB</name>
</gene>
<dbReference type="PANTHER" id="PTHR46458">
    <property type="entry name" value="BLR2807 PROTEIN"/>
    <property type="match status" value="1"/>
</dbReference>
<dbReference type="RefSeq" id="XP_067151704.1">
    <property type="nucleotide sequence ID" value="XM_067295603.1"/>
</dbReference>
<dbReference type="GeneID" id="106482889"/>
<evidence type="ECO:0000256" key="1">
    <source>
        <dbReference type="ARBA" id="ARBA00004305"/>
    </source>
</evidence>
<dbReference type="Pfam" id="PF00042">
    <property type="entry name" value="Globin"/>
    <property type="match status" value="1"/>
</dbReference>
<evidence type="ECO:0000256" key="9">
    <source>
        <dbReference type="ARBA" id="ARBA00023128"/>
    </source>
</evidence>
<evidence type="ECO:0000256" key="4">
    <source>
        <dbReference type="ARBA" id="ARBA00022490"/>
    </source>
</evidence>
<keyword evidence="6" id="KW-0479">Metal-binding</keyword>
<comment type="similarity">
    <text evidence="3 13">Belongs to the globin family.</text>
</comment>
<accession>A0ABM4EG99</accession>
<comment type="subcellular location">
    <subcellularLocation>
        <location evidence="2">Cytoplasm</location>
        <location evidence="2">Cytosol</location>
    </subcellularLocation>
    <subcellularLocation>
        <location evidence="1">Mitochondrion matrix</location>
    </subcellularLocation>
</comment>
<evidence type="ECO:0000256" key="3">
    <source>
        <dbReference type="ARBA" id="ARBA00008705"/>
    </source>
</evidence>
<dbReference type="PANTHER" id="PTHR46458:SF19">
    <property type="entry name" value="NEUROGLOBIN"/>
    <property type="match status" value="1"/>
</dbReference>
<evidence type="ECO:0000256" key="6">
    <source>
        <dbReference type="ARBA" id="ARBA00022723"/>
    </source>
</evidence>
<keyword evidence="13" id="KW-0561">Oxygen transport</keyword>
<evidence type="ECO:0000256" key="10">
    <source>
        <dbReference type="ARBA" id="ARBA00044549"/>
    </source>
</evidence>
<evidence type="ECO:0000313" key="15">
    <source>
        <dbReference type="Proteomes" id="UP001652627"/>
    </source>
</evidence>
<dbReference type="SUPFAM" id="SSF46458">
    <property type="entry name" value="Globin-like"/>
    <property type="match status" value="1"/>
</dbReference>
<comment type="catalytic activity">
    <reaction evidence="12">
        <text>Fe(III)-heme b-[protein] + nitric oxide + H2O = Fe(II)-heme b-[protein] + nitrite + 2 H(+)</text>
        <dbReference type="Rhea" id="RHEA:77711"/>
        <dbReference type="Rhea" id="RHEA-COMP:18975"/>
        <dbReference type="Rhea" id="RHEA-COMP:18976"/>
        <dbReference type="ChEBI" id="CHEBI:15377"/>
        <dbReference type="ChEBI" id="CHEBI:15378"/>
        <dbReference type="ChEBI" id="CHEBI:16301"/>
        <dbReference type="ChEBI" id="CHEBI:16480"/>
        <dbReference type="ChEBI" id="CHEBI:55376"/>
        <dbReference type="ChEBI" id="CHEBI:60344"/>
    </reaction>
    <physiologicalReaction direction="right-to-left" evidence="12">
        <dbReference type="Rhea" id="RHEA:77713"/>
    </physiologicalReaction>
</comment>
<evidence type="ECO:0000256" key="8">
    <source>
        <dbReference type="ARBA" id="ARBA00023004"/>
    </source>
</evidence>
<evidence type="ECO:0000256" key="11">
    <source>
        <dbReference type="ARBA" id="ARBA00045651"/>
    </source>
</evidence>
<sequence>MESGALSRAQQALVRESWQRVRGDPVQHGTVLFRRLFDLDPDLLPLFQYNCKQFASPQECLSAPEFLDHIRKVMLVIDAAVNQLENLPCLEEYLYNLGKKHQAVGVKVESFSMGSKAFACIMLVTTQCVSWGCFKQWEHVNPKRCWAPLCILQHGIVLPHPMLSPSVRLTVHRRFLFIFAPGQSGIEGLALGGGAGCGTVRKEPLTVQVPSGALFCGRQPLASQGGPFGSA</sequence>
<comment type="function">
    <text evidence="11">Monomeric globin with a bis-histidyl six-coordinate heme-iron atom through which it can bind dioxygen, carbon monoxide and nitric oxide. Could help transport oxygen and increase its availability to the metabolically active neuronal tissues, though its low quantity in tissues as well as its high affinity for dioxygen, which may limit its oxygen-releasing ability, argue against it. The ferrous/deoxygenated form exhibits a nitrite reductase activity and it could produce nitric oxide which in turn inhibits cellular respiration in response to hypoxia. In its ferrous/deoxygenated state, it may also exhibit GDI (Guanine nucleotide Dissociation Inhibitor) activity toward heterotrimeric G-alpha proteins, thereby regulating signal transduction to facilitate neuroprotective responses in the wake of hypoxia and associated oxidative stress.</text>
</comment>
<dbReference type="InterPro" id="IPR012292">
    <property type="entry name" value="Globin/Proto"/>
</dbReference>
<evidence type="ECO:0000256" key="2">
    <source>
        <dbReference type="ARBA" id="ARBA00004514"/>
    </source>
</evidence>
<proteinExistence type="inferred from homology"/>
<evidence type="ECO:0000256" key="5">
    <source>
        <dbReference type="ARBA" id="ARBA00022617"/>
    </source>
</evidence>
<keyword evidence="15" id="KW-1185">Reference proteome</keyword>
<dbReference type="PROSITE" id="PS01033">
    <property type="entry name" value="GLOBIN"/>
    <property type="match status" value="1"/>
</dbReference>
<keyword evidence="9" id="KW-0496">Mitochondrion</keyword>
<keyword evidence="5 13" id="KW-0349">Heme</keyword>
<keyword evidence="8" id="KW-0408">Iron</keyword>
<name>A0ABM4EG99_9AVES</name>
<dbReference type="InterPro" id="IPR050532">
    <property type="entry name" value="Globin-like_OT"/>
</dbReference>
<dbReference type="Gene3D" id="1.10.490.10">
    <property type="entry name" value="Globins"/>
    <property type="match status" value="1"/>
</dbReference>
<keyword evidence="13" id="KW-0813">Transport</keyword>
<keyword evidence="7" id="KW-0560">Oxidoreductase</keyword>
<protein>
    <recommendedName>
        <fullName evidence="10">Nitrite reductase</fullName>
    </recommendedName>
</protein>
<dbReference type="InterPro" id="IPR000971">
    <property type="entry name" value="Globin"/>
</dbReference>